<name>A0A7J7IEN3_9RHOD</name>
<gene>
    <name evidence="2" type="ORF">F1559_003338</name>
</gene>
<proteinExistence type="predicted"/>
<protein>
    <submittedName>
        <fullName evidence="2">Uncharacterized protein</fullName>
    </submittedName>
</protein>
<organism evidence="2 3">
    <name type="scientific">Cyanidiococcus yangmingshanensis</name>
    <dbReference type="NCBI Taxonomy" id="2690220"/>
    <lineage>
        <taxon>Eukaryota</taxon>
        <taxon>Rhodophyta</taxon>
        <taxon>Bangiophyceae</taxon>
        <taxon>Cyanidiales</taxon>
        <taxon>Cyanidiaceae</taxon>
        <taxon>Cyanidiococcus</taxon>
    </lineage>
</organism>
<dbReference type="AlphaFoldDB" id="A0A7J7IEN3"/>
<evidence type="ECO:0000313" key="2">
    <source>
        <dbReference type="EMBL" id="KAF6001129.1"/>
    </source>
</evidence>
<dbReference type="EMBL" id="VWRR01000016">
    <property type="protein sequence ID" value="KAF6001129.1"/>
    <property type="molecule type" value="Genomic_DNA"/>
</dbReference>
<evidence type="ECO:0000256" key="1">
    <source>
        <dbReference type="SAM" id="MobiDB-lite"/>
    </source>
</evidence>
<accession>A0A7J7IEN3</accession>
<evidence type="ECO:0000313" key="3">
    <source>
        <dbReference type="Proteomes" id="UP000530660"/>
    </source>
</evidence>
<dbReference type="Proteomes" id="UP000530660">
    <property type="component" value="Unassembled WGS sequence"/>
</dbReference>
<feature type="region of interest" description="Disordered" evidence="1">
    <location>
        <begin position="78"/>
        <end position="122"/>
    </location>
</feature>
<sequence>MEESTLDELQLIQRDHLVEMERLRVLCFQESLGEDGARTDNSSANASGWFAGFQAGIRLGELAGKAYAYRSWVLATSPARHEESSSERASPGRGTGPAVPAFTVESTEELEMRVGSSSTPGS</sequence>
<comment type="caution">
    <text evidence="2">The sequence shown here is derived from an EMBL/GenBank/DDBJ whole genome shotgun (WGS) entry which is preliminary data.</text>
</comment>
<reference evidence="2 3" key="1">
    <citation type="journal article" date="2020" name="J. Phycol.">
        <title>Comparative genome analysis reveals Cyanidiococcus gen. nov., a new extremophilic red algal genus sister to Cyanidioschyzon (Cyanidioschyzonaceae, Rhodophyta).</title>
        <authorList>
            <person name="Liu S.-L."/>
            <person name="Chiang Y.-R."/>
            <person name="Yoon H.S."/>
            <person name="Fu H.-Y."/>
        </authorList>
    </citation>
    <scope>NUCLEOTIDE SEQUENCE [LARGE SCALE GENOMIC DNA]</scope>
    <source>
        <strain evidence="2 3">THAL066</strain>
    </source>
</reference>
<keyword evidence="3" id="KW-1185">Reference proteome</keyword>